<dbReference type="GO" id="GO:0007266">
    <property type="term" value="P:Rho protein signal transduction"/>
    <property type="evidence" value="ECO:0007669"/>
    <property type="project" value="TreeGrafter"/>
</dbReference>
<dbReference type="PANTHER" id="PTHR13217">
    <property type="entry name" value="PLECKSTRIN HOMOLOGY DOMAIN-CONTAINING FAMILY G MEMBER 7"/>
    <property type="match status" value="1"/>
</dbReference>
<feature type="compositionally biased region" description="Polar residues" evidence="1">
    <location>
        <begin position="75"/>
        <end position="92"/>
    </location>
</feature>
<proteinExistence type="predicted"/>
<dbReference type="InterPro" id="IPR000219">
    <property type="entry name" value="DH_dom"/>
</dbReference>
<dbReference type="Proteomes" id="UP000594260">
    <property type="component" value="Unplaced"/>
</dbReference>
<evidence type="ECO:0000259" key="2">
    <source>
        <dbReference type="PROSITE" id="PS50003"/>
    </source>
</evidence>
<dbReference type="GeneID" id="111248223"/>
<name>A0A7M7JTI1_VARDE</name>
<dbReference type="RefSeq" id="XP_022655897.1">
    <property type="nucleotide sequence ID" value="XM_022800162.1"/>
</dbReference>
<dbReference type="PANTHER" id="PTHR13217:SF6">
    <property type="entry name" value="PLECKSTRIN HOMOLOGY DOMAIN-CONTAINING FAMILY G MEMBER 7"/>
    <property type="match status" value="1"/>
</dbReference>
<dbReference type="InterPro" id="IPR011993">
    <property type="entry name" value="PH-like_dom_sf"/>
</dbReference>
<feature type="region of interest" description="Disordered" evidence="1">
    <location>
        <begin position="322"/>
        <end position="359"/>
    </location>
</feature>
<protein>
    <recommendedName>
        <fullName evidence="6">Pleckstrin homology domain-containing family G member 7</fullName>
    </recommendedName>
</protein>
<feature type="compositionally biased region" description="Polar residues" evidence="1">
    <location>
        <begin position="480"/>
        <end position="490"/>
    </location>
</feature>
<dbReference type="SUPFAM" id="SSF50729">
    <property type="entry name" value="PH domain-like"/>
    <property type="match status" value="1"/>
</dbReference>
<dbReference type="Pfam" id="PF00621">
    <property type="entry name" value="RhoGEF"/>
    <property type="match status" value="1"/>
</dbReference>
<dbReference type="Gene3D" id="2.30.29.30">
    <property type="entry name" value="Pleckstrin-homology domain (PH domain)/Phosphotyrosine-binding domain (PTB)"/>
    <property type="match status" value="1"/>
</dbReference>
<dbReference type="KEGG" id="vde:111248223"/>
<dbReference type="SUPFAM" id="SSF48065">
    <property type="entry name" value="DBL homology domain (DH-domain)"/>
    <property type="match status" value="1"/>
</dbReference>
<feature type="compositionally biased region" description="Polar residues" evidence="1">
    <location>
        <begin position="517"/>
        <end position="528"/>
    </location>
</feature>
<dbReference type="SMART" id="SM00325">
    <property type="entry name" value="RhoGEF"/>
    <property type="match status" value="1"/>
</dbReference>
<feature type="region of interest" description="Disordered" evidence="1">
    <location>
        <begin position="462"/>
        <end position="528"/>
    </location>
</feature>
<dbReference type="AlphaFoldDB" id="A0A7M7JTI1"/>
<feature type="domain" description="PH" evidence="2">
    <location>
        <begin position="783"/>
        <end position="928"/>
    </location>
</feature>
<dbReference type="InterPro" id="IPR040181">
    <property type="entry name" value="PKHG5/7"/>
</dbReference>
<evidence type="ECO:0000313" key="4">
    <source>
        <dbReference type="EnsemblMetazoa" id="XP_022655897"/>
    </source>
</evidence>
<organism evidence="4 5">
    <name type="scientific">Varroa destructor</name>
    <name type="common">Honeybee mite</name>
    <dbReference type="NCBI Taxonomy" id="109461"/>
    <lineage>
        <taxon>Eukaryota</taxon>
        <taxon>Metazoa</taxon>
        <taxon>Ecdysozoa</taxon>
        <taxon>Arthropoda</taxon>
        <taxon>Chelicerata</taxon>
        <taxon>Arachnida</taxon>
        <taxon>Acari</taxon>
        <taxon>Parasitiformes</taxon>
        <taxon>Mesostigmata</taxon>
        <taxon>Gamasina</taxon>
        <taxon>Dermanyssoidea</taxon>
        <taxon>Varroidae</taxon>
        <taxon>Varroa</taxon>
    </lineage>
</organism>
<dbReference type="GO" id="GO:0005085">
    <property type="term" value="F:guanyl-nucleotide exchange factor activity"/>
    <property type="evidence" value="ECO:0007669"/>
    <property type="project" value="InterPro"/>
</dbReference>
<evidence type="ECO:0000259" key="3">
    <source>
        <dbReference type="PROSITE" id="PS50010"/>
    </source>
</evidence>
<dbReference type="InParanoid" id="A0A7M7JTI1"/>
<dbReference type="Gene3D" id="1.20.900.10">
    <property type="entry name" value="Dbl homology (DH) domain"/>
    <property type="match status" value="1"/>
</dbReference>
<dbReference type="OrthoDB" id="5585231at2759"/>
<reference evidence="4" key="1">
    <citation type="submission" date="2021-01" db="UniProtKB">
        <authorList>
            <consortium name="EnsemblMetazoa"/>
        </authorList>
    </citation>
    <scope>IDENTIFICATION</scope>
</reference>
<feature type="region of interest" description="Disordered" evidence="1">
    <location>
        <begin position="75"/>
        <end position="116"/>
    </location>
</feature>
<keyword evidence="5" id="KW-1185">Reference proteome</keyword>
<feature type="domain" description="DH" evidence="3">
    <location>
        <begin position="539"/>
        <end position="729"/>
    </location>
</feature>
<feature type="compositionally biased region" description="Low complexity" evidence="1">
    <location>
        <begin position="491"/>
        <end position="516"/>
    </location>
</feature>
<dbReference type="InterPro" id="IPR001849">
    <property type="entry name" value="PH_domain"/>
</dbReference>
<dbReference type="OMA" id="FKEGYWH"/>
<dbReference type="InterPro" id="IPR035899">
    <property type="entry name" value="DBL_dom_sf"/>
</dbReference>
<sequence>MRWLAILKRMNNINTARSFSGRTKSLREKFASKRSYSEIFKPDVVKEATSKVRGNSRPRCSLQVASQAPIVVAPSSSPYALSPHSGGTQSHQGADGGGSSSMSPGSGGPSTGNTTPCGGAKAVAVAGPDGLISSSYHLSDTATYGSALDINSERESPRFPWQRDVAVQCCMDNEDATDNHLSIRIPSKTNSCTSSIDASSGCFSFESMQRLLDLSISSSAQQSNSPSKSALYLGISNATTTTAGRDGKLGVSLGGFQLNLPSPNVHGPESHDHETMFRRLSGKSEVSDDEDEPAQDPEPPRSALHRRRALVPPKLICTDGYDNVNVSNGNEDPIERRRSSSGPVEACGACEGGPGGSSPSGDLLVYSKVLTQRSNIITQAQQEVDGSTQSLMAVASEESGRKGRNSWSLLRIFDRNHRGKSDSITGLEEVLAQLRPSEFDDEQLSRYKGLQWSDFVALQTSGSTEGHTAGECGSPGSPEPTGTFSYNTRHQQPQQQGSPSSVSRCTSTSVNSNTSSKQIPSPSQNPAKATSIFSMEGARKKEAMWDLFQSECMFLYDHLMVLKNVFMEPLKKIQVEGYAMFAEPEVLFGNLDELCCVTYGFCKEFILLLSTDSVSTGDMLLKLFTKSCKVTAMRQAYHRYTLNYINALNYLETLRRQIEFVEFEKWCYKDVRCKKLQLPDLLVSPVQHIMRVPLVLRKIESRSDEDQERAAIGSILEAEENSLRELDDKMKWLKNFERLLEIQRNIVWPSVTELDAKTFVPEFLKPALSRQPCEKLIVSPKRQIVLEGILTLMDGGRPSECYLILFDDMILITRRKRALNKKKSTITDNWVNCASAAAAGGGSGTVDVDETSGNVSGGKYVVYKQPLSLDRVCIHDVLPQDATANNLRNAFVFVCLNRFQQVVNVHTFQAQNETSKLLWLGRLQDTVDHWKRTLQSTVFKHRPSTVPSECVSISGGGQATFPRRST</sequence>
<dbReference type="PROSITE" id="PS50003">
    <property type="entry name" value="PH_DOMAIN"/>
    <property type="match status" value="1"/>
</dbReference>
<evidence type="ECO:0000256" key="1">
    <source>
        <dbReference type="SAM" id="MobiDB-lite"/>
    </source>
</evidence>
<evidence type="ECO:0000313" key="5">
    <source>
        <dbReference type="Proteomes" id="UP000594260"/>
    </source>
</evidence>
<dbReference type="SMART" id="SM00233">
    <property type="entry name" value="PH"/>
    <property type="match status" value="1"/>
</dbReference>
<dbReference type="PROSITE" id="PS50010">
    <property type="entry name" value="DH_2"/>
    <property type="match status" value="1"/>
</dbReference>
<feature type="region of interest" description="Disordered" evidence="1">
    <location>
        <begin position="282"/>
        <end position="308"/>
    </location>
</feature>
<dbReference type="CDD" id="cd13245">
    <property type="entry name" value="PH_PLEKHG7"/>
    <property type="match status" value="1"/>
</dbReference>
<dbReference type="EnsemblMetazoa" id="XM_022800162">
    <property type="protein sequence ID" value="XP_022655897"/>
    <property type="gene ID" value="LOC111248223"/>
</dbReference>
<feature type="compositionally biased region" description="Gly residues" evidence="1">
    <location>
        <begin position="94"/>
        <end position="110"/>
    </location>
</feature>
<accession>A0A7M7JTI1</accession>
<evidence type="ECO:0008006" key="6">
    <source>
        <dbReference type="Google" id="ProtNLM"/>
    </source>
</evidence>